<reference evidence="4 5" key="1">
    <citation type="submission" date="2019-07" db="EMBL/GenBank/DDBJ databases">
        <title>De Novo Assembly of kiwifruit Actinidia rufa.</title>
        <authorList>
            <person name="Sugita-Konishi S."/>
            <person name="Sato K."/>
            <person name="Mori E."/>
            <person name="Abe Y."/>
            <person name="Kisaki G."/>
            <person name="Hamano K."/>
            <person name="Suezawa K."/>
            <person name="Otani M."/>
            <person name="Fukuda T."/>
            <person name="Manabe T."/>
            <person name="Gomi K."/>
            <person name="Tabuchi M."/>
            <person name="Akimitsu K."/>
            <person name="Kataoka I."/>
        </authorList>
    </citation>
    <scope>NUCLEOTIDE SEQUENCE [LARGE SCALE GENOMIC DNA]</scope>
    <source>
        <strain evidence="5">cv. Fuchu</strain>
        <strain evidence="4">Fuchu</strain>
    </source>
</reference>
<dbReference type="NCBIfam" id="TIGR00756">
    <property type="entry name" value="PPR"/>
    <property type="match status" value="1"/>
</dbReference>
<keyword evidence="2" id="KW-0677">Repeat</keyword>
<dbReference type="AlphaFoldDB" id="A0A7J0G4H3"/>
<dbReference type="PANTHER" id="PTHR45717:SF10">
    <property type="entry name" value="OS10G0501000 PROTEIN"/>
    <property type="match status" value="1"/>
</dbReference>
<protein>
    <recommendedName>
        <fullName evidence="6">Tetratricopeptide repeat (TPR)-like superfamily protein</fullName>
    </recommendedName>
</protein>
<evidence type="ECO:0000313" key="3">
    <source>
        <dbReference type="EMBL" id="GFZ05677.1"/>
    </source>
</evidence>
<proteinExistence type="inferred from homology"/>
<organism evidence="4 5">
    <name type="scientific">Actinidia rufa</name>
    <dbReference type="NCBI Taxonomy" id="165716"/>
    <lineage>
        <taxon>Eukaryota</taxon>
        <taxon>Viridiplantae</taxon>
        <taxon>Streptophyta</taxon>
        <taxon>Embryophyta</taxon>
        <taxon>Tracheophyta</taxon>
        <taxon>Spermatophyta</taxon>
        <taxon>Magnoliopsida</taxon>
        <taxon>eudicotyledons</taxon>
        <taxon>Gunneridae</taxon>
        <taxon>Pentapetalae</taxon>
        <taxon>asterids</taxon>
        <taxon>Ericales</taxon>
        <taxon>Actinidiaceae</taxon>
        <taxon>Actinidia</taxon>
    </lineage>
</organism>
<evidence type="ECO:0008006" key="6">
    <source>
        <dbReference type="Google" id="ProtNLM"/>
    </source>
</evidence>
<evidence type="ECO:0000256" key="1">
    <source>
        <dbReference type="ARBA" id="ARBA00007626"/>
    </source>
</evidence>
<dbReference type="OrthoDB" id="1890565at2759"/>
<accession>A0A7J0G4H3</accession>
<evidence type="ECO:0000256" key="2">
    <source>
        <dbReference type="ARBA" id="ARBA00022737"/>
    </source>
</evidence>
<dbReference type="GO" id="GO:0003729">
    <property type="term" value="F:mRNA binding"/>
    <property type="evidence" value="ECO:0007669"/>
    <property type="project" value="UniProtKB-ARBA"/>
</dbReference>
<gene>
    <name evidence="3" type="ORF">Acr_17g0012490</name>
    <name evidence="4" type="ORF">Acr_17g0012550</name>
</gene>
<name>A0A7J0G4H3_9ERIC</name>
<dbReference type="Proteomes" id="UP000585474">
    <property type="component" value="Unassembled WGS sequence"/>
</dbReference>
<dbReference type="EMBL" id="BJWL01000017">
    <property type="protein sequence ID" value="GFZ05683.1"/>
    <property type="molecule type" value="Genomic_DNA"/>
</dbReference>
<dbReference type="Gene3D" id="1.25.40.10">
    <property type="entry name" value="Tetratricopeptide repeat domain"/>
    <property type="match status" value="1"/>
</dbReference>
<dbReference type="InterPro" id="IPR011990">
    <property type="entry name" value="TPR-like_helical_dom_sf"/>
</dbReference>
<dbReference type="EMBL" id="BJWL01000017">
    <property type="protein sequence ID" value="GFZ05677.1"/>
    <property type="molecule type" value="Genomic_DNA"/>
</dbReference>
<keyword evidence="5" id="KW-1185">Reference proteome</keyword>
<comment type="caution">
    <text evidence="4">The sequence shown here is derived from an EMBL/GenBank/DDBJ whole genome shotgun (WGS) entry which is preliminary data.</text>
</comment>
<evidence type="ECO:0000313" key="5">
    <source>
        <dbReference type="Proteomes" id="UP000585474"/>
    </source>
</evidence>
<dbReference type="PANTHER" id="PTHR45717">
    <property type="entry name" value="OS12G0527900 PROTEIN"/>
    <property type="match status" value="1"/>
</dbReference>
<evidence type="ECO:0000313" key="4">
    <source>
        <dbReference type="EMBL" id="GFZ05683.1"/>
    </source>
</evidence>
<dbReference type="InterPro" id="IPR002885">
    <property type="entry name" value="PPR_rpt"/>
</dbReference>
<dbReference type="GO" id="GO:0005739">
    <property type="term" value="C:mitochondrion"/>
    <property type="evidence" value="ECO:0007669"/>
    <property type="project" value="TreeGrafter"/>
</dbReference>
<sequence>MSHKWNLDPSTGDIAGQLDLVLKVHRLEQAEKYFSNIPDSLKTFHVYRALLICYAEEKSLGKAKAILQKMREFGMLRNSLPYNVMLNLYSKSCVGHKWNGEALTQMEDKSEFTMDWNAYIITANGYLKAGLAKKVWKCQRN</sequence>
<comment type="similarity">
    <text evidence="1">Belongs to the PPR family. P subfamily.</text>
</comment>